<dbReference type="AlphaFoldDB" id="A0A4Y7KR17"/>
<keyword evidence="2" id="KW-1185">Reference proteome</keyword>
<gene>
    <name evidence="1" type="ORF">C5167_049891</name>
</gene>
<evidence type="ECO:0000313" key="2">
    <source>
        <dbReference type="Proteomes" id="UP000316621"/>
    </source>
</evidence>
<evidence type="ECO:0000313" key="1">
    <source>
        <dbReference type="EMBL" id="RZC74409.1"/>
    </source>
</evidence>
<organism evidence="1 2">
    <name type="scientific">Papaver somniferum</name>
    <name type="common">Opium poppy</name>
    <dbReference type="NCBI Taxonomy" id="3469"/>
    <lineage>
        <taxon>Eukaryota</taxon>
        <taxon>Viridiplantae</taxon>
        <taxon>Streptophyta</taxon>
        <taxon>Embryophyta</taxon>
        <taxon>Tracheophyta</taxon>
        <taxon>Spermatophyta</taxon>
        <taxon>Magnoliopsida</taxon>
        <taxon>Ranunculales</taxon>
        <taxon>Papaveraceae</taxon>
        <taxon>Papaveroideae</taxon>
        <taxon>Papaver</taxon>
    </lineage>
</organism>
<protein>
    <submittedName>
        <fullName evidence="1">Uncharacterized protein</fullName>
    </submittedName>
</protein>
<accession>A0A4Y7KR17</accession>
<name>A0A4Y7KR17_PAPSO</name>
<dbReference type="Proteomes" id="UP000316621">
    <property type="component" value="Chromosome 8"/>
</dbReference>
<reference evidence="1 2" key="1">
    <citation type="journal article" date="2018" name="Science">
        <title>The opium poppy genome and morphinan production.</title>
        <authorList>
            <person name="Guo L."/>
            <person name="Winzer T."/>
            <person name="Yang X."/>
            <person name="Li Y."/>
            <person name="Ning Z."/>
            <person name="He Z."/>
            <person name="Teodor R."/>
            <person name="Lu Y."/>
            <person name="Bowser T.A."/>
            <person name="Graham I.A."/>
            <person name="Ye K."/>
        </authorList>
    </citation>
    <scope>NUCLEOTIDE SEQUENCE [LARGE SCALE GENOMIC DNA]</scope>
    <source>
        <strain evidence="2">cv. HN1</strain>
        <tissue evidence="1">Leaves</tissue>
    </source>
</reference>
<proteinExistence type="predicted"/>
<dbReference type="EMBL" id="CM010722">
    <property type="protein sequence ID" value="RZC74409.1"/>
    <property type="molecule type" value="Genomic_DNA"/>
</dbReference>
<sequence length="63" mass="7397">MVCNFEVRVIPHEIMYSSQIPSTNFRFSRLQFPTVSSSNLKHSTRNFRDQISKYDIITGAWKS</sequence>
<dbReference type="Gramene" id="RZC74409">
    <property type="protein sequence ID" value="RZC74409"/>
    <property type="gene ID" value="C5167_049891"/>
</dbReference>